<comment type="catalytic activity">
    <reaction evidence="8">
        <text>GTP + H2O = GDP + phosphate + H(+)</text>
        <dbReference type="Rhea" id="RHEA:19669"/>
        <dbReference type="ChEBI" id="CHEBI:15377"/>
        <dbReference type="ChEBI" id="CHEBI:15378"/>
        <dbReference type="ChEBI" id="CHEBI:37565"/>
        <dbReference type="ChEBI" id="CHEBI:43474"/>
        <dbReference type="ChEBI" id="CHEBI:58189"/>
    </reaction>
    <physiologicalReaction direction="left-to-right" evidence="8">
        <dbReference type="Rhea" id="RHEA:19670"/>
    </physiologicalReaction>
</comment>
<sequence>MSRHQAYRNYDYENDLDEYEGAGYSEDDDELSPEDRAQMATGTTQVRAALGTDSSKVTTQQIEEALWHYYYDANKAVAYLASKYISPKPAKPSTQKDKSGGRYPKFHTDPFGTGVNMQHAEAFGSKQYNPIIASGYSEHKPRPSLKKFFHDMPWLDIPNERRTLFIEPPCPPGGLLGGSASSGKMSKLQALAAARKKKAEEQKSENRKLESQMTTSSPIPTALETPKEPTKRTSSALAERLSSRQDAKPLPIHTKTQTHLASDTTAEHLSTVTKQPYISDLSTPKDPSLDALIAAPSTLALTLFGSSTSRSAPVPRKQQCYELPYMRFLTSSNADPFSEPSPDDVVLAAQSKASNKKLAASAHKKKSVPNGKGEGLEDGIKTLRFDDTPLPKSKNLDVVGEFEKTKKKKNASFVVVGHVDAGKSTLMGRLLLDLGVVDQRTIQKYRKEAESIGKSSFALAWVLDQRSEERSRGVTIDIATNKFDTDSTSFTILDAPGHRDFIPNMIAGASQADFAILVVDATTGAFEAGLKGQTREHSLLLRSMGVSRIIVAINKLDTVSWSQERFDEISQQVSGFLSATGFQLKNVSFVPVSGLRGDNLVNTSSDPAASWYTGNTLIAELESSEPMARALTKPLRMTISEVFRSPQSPLTISGRIDAGSLQAGDALLVQPSGEKAYIKSLELDSEPVDWGVAGQNVVIHLSNIDPIHVRVGDIICDIKQPIACVDTFTIKVLAFDILMPMQVDVHRGRLHAAGQIVEISALLDKVKGTVLKKKPKIIKPAGVARIVVRMSNSSMSLAKPGATAGELGTFKGYLRDLQSLEFEAEPSKHCILDRNITFVEARFKVEDSVEIILSPR</sequence>
<organism evidence="13 14">
    <name type="scientific">Xylaria flabelliformis</name>
    <dbReference type="NCBI Taxonomy" id="2512241"/>
    <lineage>
        <taxon>Eukaryota</taxon>
        <taxon>Fungi</taxon>
        <taxon>Dikarya</taxon>
        <taxon>Ascomycota</taxon>
        <taxon>Pezizomycotina</taxon>
        <taxon>Sordariomycetes</taxon>
        <taxon>Xylariomycetidae</taxon>
        <taxon>Xylariales</taxon>
        <taxon>Xylariaceae</taxon>
        <taxon>Xylaria</taxon>
    </lineage>
</organism>
<dbReference type="CDD" id="cd16267">
    <property type="entry name" value="HBS1-like_II"/>
    <property type="match status" value="1"/>
</dbReference>
<dbReference type="InterPro" id="IPR005225">
    <property type="entry name" value="Small_GTP-bd"/>
</dbReference>
<dbReference type="PROSITE" id="PS00301">
    <property type="entry name" value="G_TR_1"/>
    <property type="match status" value="1"/>
</dbReference>
<dbReference type="EMBL" id="VFLP01000015">
    <property type="protein sequence ID" value="TRX95621.1"/>
    <property type="molecule type" value="Genomic_DNA"/>
</dbReference>
<evidence type="ECO:0000256" key="5">
    <source>
        <dbReference type="ARBA" id="ARBA00022845"/>
    </source>
</evidence>
<keyword evidence="4" id="KW-0378">Hydrolase</keyword>
<keyword evidence="6" id="KW-0648">Protein biosynthesis</keyword>
<evidence type="ECO:0000256" key="10">
    <source>
        <dbReference type="ARBA" id="ARBA00074866"/>
    </source>
</evidence>
<dbReference type="Proteomes" id="UP000319160">
    <property type="component" value="Unassembled WGS sequence"/>
</dbReference>
<evidence type="ECO:0000259" key="12">
    <source>
        <dbReference type="PROSITE" id="PS51722"/>
    </source>
</evidence>
<feature type="compositionally biased region" description="Basic and acidic residues" evidence="11">
    <location>
        <begin position="198"/>
        <end position="210"/>
    </location>
</feature>
<dbReference type="STRING" id="2512241.A0A553I5Z3"/>
<keyword evidence="2" id="KW-0963">Cytoplasm</keyword>
<dbReference type="Pfam" id="PF03144">
    <property type="entry name" value="GTP_EFTU_D2"/>
    <property type="match status" value="1"/>
</dbReference>
<keyword evidence="5" id="KW-0810">Translation regulation</keyword>
<keyword evidence="14" id="KW-1185">Reference proteome</keyword>
<evidence type="ECO:0000256" key="8">
    <source>
        <dbReference type="ARBA" id="ARBA00049117"/>
    </source>
</evidence>
<feature type="region of interest" description="Disordered" evidence="11">
    <location>
        <begin position="175"/>
        <end position="265"/>
    </location>
</feature>
<feature type="domain" description="Tr-type G" evidence="12">
    <location>
        <begin position="408"/>
        <end position="631"/>
    </location>
</feature>
<dbReference type="FunFam" id="2.40.30.10:FF:000020">
    <property type="entry name" value="Translation elongation factor EF-1"/>
    <property type="match status" value="1"/>
</dbReference>
<feature type="region of interest" description="Disordered" evidence="11">
    <location>
        <begin position="1"/>
        <end position="33"/>
    </location>
</feature>
<comment type="caution">
    <text evidence="13">The sequence shown here is derived from an EMBL/GenBank/DDBJ whole genome shotgun (WGS) entry which is preliminary data.</text>
</comment>
<dbReference type="Gene3D" id="3.40.50.300">
    <property type="entry name" value="P-loop containing nucleotide triphosphate hydrolases"/>
    <property type="match status" value="1"/>
</dbReference>
<dbReference type="InterPro" id="IPR004161">
    <property type="entry name" value="EFTu-like_2"/>
</dbReference>
<dbReference type="GO" id="GO:0006417">
    <property type="term" value="P:regulation of translation"/>
    <property type="evidence" value="ECO:0007669"/>
    <property type="project" value="UniProtKB-KW"/>
</dbReference>
<accession>A0A553I5Z3</accession>
<dbReference type="SUPFAM" id="SSF50447">
    <property type="entry name" value="Translation proteins"/>
    <property type="match status" value="1"/>
</dbReference>
<dbReference type="GO" id="GO:0005829">
    <property type="term" value="C:cytosol"/>
    <property type="evidence" value="ECO:0007669"/>
    <property type="project" value="GOC"/>
</dbReference>
<evidence type="ECO:0000256" key="2">
    <source>
        <dbReference type="ARBA" id="ARBA00022490"/>
    </source>
</evidence>
<comment type="subunit">
    <text evidence="9">Component of the Dom34-Hbs1 complex, also named Pelota-HBS1L complex, composed of dom34 and hbs1.</text>
</comment>
<evidence type="ECO:0000256" key="7">
    <source>
        <dbReference type="ARBA" id="ARBA00023134"/>
    </source>
</evidence>
<dbReference type="NCBIfam" id="TIGR00231">
    <property type="entry name" value="small_GTP"/>
    <property type="match status" value="1"/>
</dbReference>
<dbReference type="GO" id="GO:0002184">
    <property type="term" value="P:cytoplasmic translational termination"/>
    <property type="evidence" value="ECO:0007669"/>
    <property type="project" value="UniProtKB-ARBA"/>
</dbReference>
<reference evidence="14" key="1">
    <citation type="submission" date="2019-06" db="EMBL/GenBank/DDBJ databases">
        <title>Draft genome sequence of the griseofulvin-producing fungus Xylaria cubensis strain G536.</title>
        <authorList>
            <person name="Mead M.E."/>
            <person name="Raja H.A."/>
            <person name="Steenwyk J.L."/>
            <person name="Knowles S.L."/>
            <person name="Oberlies N.H."/>
            <person name="Rokas A."/>
        </authorList>
    </citation>
    <scope>NUCLEOTIDE SEQUENCE [LARGE SCALE GENOMIC DNA]</scope>
    <source>
        <strain evidence="14">G536</strain>
    </source>
</reference>
<dbReference type="SUPFAM" id="SSF52540">
    <property type="entry name" value="P-loop containing nucleoside triphosphate hydrolases"/>
    <property type="match status" value="1"/>
</dbReference>
<dbReference type="InterPro" id="IPR000795">
    <property type="entry name" value="T_Tr_GTP-bd_dom"/>
</dbReference>
<feature type="compositionally biased region" description="Polar residues" evidence="11">
    <location>
        <begin position="254"/>
        <end position="265"/>
    </location>
</feature>
<evidence type="ECO:0000256" key="4">
    <source>
        <dbReference type="ARBA" id="ARBA00022801"/>
    </source>
</evidence>
<feature type="compositionally biased region" description="Acidic residues" evidence="11">
    <location>
        <begin position="12"/>
        <end position="32"/>
    </location>
</feature>
<dbReference type="GO" id="GO:1990533">
    <property type="term" value="C:Dom34-Hbs1 complex"/>
    <property type="evidence" value="ECO:0007669"/>
    <property type="project" value="UniProtKB-ARBA"/>
</dbReference>
<dbReference type="PRINTS" id="PR00315">
    <property type="entry name" value="ELONGATNFCT"/>
</dbReference>
<dbReference type="Pfam" id="PF08938">
    <property type="entry name" value="HBS1_N"/>
    <property type="match status" value="1"/>
</dbReference>
<evidence type="ECO:0000256" key="9">
    <source>
        <dbReference type="ARBA" id="ARBA00063537"/>
    </source>
</evidence>
<dbReference type="InterPro" id="IPR050100">
    <property type="entry name" value="TRAFAC_GTPase_members"/>
</dbReference>
<gene>
    <name evidence="13" type="ORF">FHL15_003579</name>
</gene>
<dbReference type="FunFam" id="3.40.50.300:FF:000204">
    <property type="entry name" value="Translation elongation factor Tu"/>
    <property type="match status" value="1"/>
</dbReference>
<dbReference type="PROSITE" id="PS51722">
    <property type="entry name" value="G_TR_2"/>
    <property type="match status" value="1"/>
</dbReference>
<evidence type="ECO:0000256" key="1">
    <source>
        <dbReference type="ARBA" id="ARBA00004496"/>
    </source>
</evidence>
<dbReference type="InterPro" id="IPR027417">
    <property type="entry name" value="P-loop_NTPase"/>
</dbReference>
<keyword evidence="3" id="KW-0547">Nucleotide-binding</keyword>
<dbReference type="InterPro" id="IPR015033">
    <property type="entry name" value="HBS1-like_N"/>
</dbReference>
<evidence type="ECO:0000256" key="11">
    <source>
        <dbReference type="SAM" id="MobiDB-lite"/>
    </source>
</evidence>
<dbReference type="PANTHER" id="PTHR23115">
    <property type="entry name" value="TRANSLATION FACTOR"/>
    <property type="match status" value="1"/>
</dbReference>
<dbReference type="InterPro" id="IPR031157">
    <property type="entry name" value="G_TR_CS"/>
</dbReference>
<dbReference type="Gene3D" id="2.40.30.10">
    <property type="entry name" value="Translation factors"/>
    <property type="match status" value="2"/>
</dbReference>
<keyword evidence="7" id="KW-0342">GTP-binding</keyword>
<name>A0A553I5Z3_9PEZI</name>
<evidence type="ECO:0000256" key="3">
    <source>
        <dbReference type="ARBA" id="ARBA00022741"/>
    </source>
</evidence>
<protein>
    <recommendedName>
        <fullName evidence="10">Elongation factor 1 alpha-like protein</fullName>
    </recommendedName>
</protein>
<evidence type="ECO:0000313" key="14">
    <source>
        <dbReference type="Proteomes" id="UP000319160"/>
    </source>
</evidence>
<evidence type="ECO:0000313" key="13">
    <source>
        <dbReference type="EMBL" id="TRX95621.1"/>
    </source>
</evidence>
<dbReference type="CDD" id="cd01883">
    <property type="entry name" value="EF1_alpha"/>
    <property type="match status" value="1"/>
</dbReference>
<dbReference type="Pfam" id="PF00009">
    <property type="entry name" value="GTP_EFTU"/>
    <property type="match status" value="1"/>
</dbReference>
<proteinExistence type="predicted"/>
<dbReference type="GO" id="GO:0003924">
    <property type="term" value="F:GTPase activity"/>
    <property type="evidence" value="ECO:0007669"/>
    <property type="project" value="InterPro"/>
</dbReference>
<dbReference type="GO" id="GO:0005525">
    <property type="term" value="F:GTP binding"/>
    <property type="evidence" value="ECO:0007669"/>
    <property type="project" value="UniProtKB-KW"/>
</dbReference>
<comment type="subcellular location">
    <subcellularLocation>
        <location evidence="1">Cytoplasm</location>
    </subcellularLocation>
</comment>
<dbReference type="InterPro" id="IPR009000">
    <property type="entry name" value="Transl_B-barrel_sf"/>
</dbReference>
<dbReference type="OrthoDB" id="342024at2759"/>
<dbReference type="AlphaFoldDB" id="A0A553I5Z3"/>
<evidence type="ECO:0000256" key="6">
    <source>
        <dbReference type="ARBA" id="ARBA00022917"/>
    </source>
</evidence>